<sequence length="610" mass="68860">MVRVAVIDYELCKPHRCRTECVRFCPVNRSGGKAIELSESVGGKALIYEVACVGCGICVKKCPFNAITVVNLPDELEKRLVHRYGPNAFKLYGLPTPQEGMVIGVLGKNGSGKTTVLRILSGELIPNFGDFNESPSWEKVLERFRGTELHQYFRRVSNKELKVIHKIQHVDLIRRYVKGYVKEVLEKYDERGLLNDVRKILSLDSAWDNKIANLSGGELQKFAIAVAILREARAYFFDEPSSYLDVKERLAMARAIRELLPKNSYVVVVEHDLAVLDYVSDNVVIMYGEPGVYGFCSKLYSVGSGINHFLEGYLPAENMRIRDEPIIFQSKPPAEVSTVKKEFLYWPKLIKSLNGFKLTVEEGFSYMGEVLGILGPNAIGKTTFIRLLAGELQPDEGFVTTEGLKISYKPQYIKAETYEWRTVEEALKELRKEGLAATEWFEVDVVRKLGLHKLGDKEIASLSGGELQKFAIFVSLAKEADIYLIDEPSAFIDVEERLTVAKAIKKVCEVRRTTVFLVDHDVSLISYVADRMIVFNGIPGKEGHARSPTDVRVGMNEFLKNLQTTFRRDLKTGRPRVNKPGSYLDRYQKSIGEYYFIETGVGGQQVSEEK</sequence>
<organism evidence="5 6">
    <name type="scientific">Zestosphaera tikiterensis</name>
    <dbReference type="NCBI Taxonomy" id="1973259"/>
    <lineage>
        <taxon>Archaea</taxon>
        <taxon>Thermoproteota</taxon>
        <taxon>Thermoprotei</taxon>
        <taxon>Desulfurococcales</taxon>
        <taxon>Desulfurococcaceae</taxon>
        <taxon>Zestosphaera</taxon>
    </lineage>
</organism>
<gene>
    <name evidence="5" type="ORF">B7O98_01385</name>
</gene>
<evidence type="ECO:0000259" key="3">
    <source>
        <dbReference type="PROSITE" id="PS50893"/>
    </source>
</evidence>
<dbReference type="InterPro" id="IPR007209">
    <property type="entry name" value="RNaseL-inhib-like_metal-bd_dom"/>
</dbReference>
<dbReference type="InterPro" id="IPR017900">
    <property type="entry name" value="4Fe4S_Fe_S_CS"/>
</dbReference>
<dbReference type="PROSITE" id="PS50893">
    <property type="entry name" value="ABC_TRANSPORTER_2"/>
    <property type="match status" value="2"/>
</dbReference>
<dbReference type="InterPro" id="IPR017871">
    <property type="entry name" value="ABC_transporter-like_CS"/>
</dbReference>
<evidence type="ECO:0000256" key="1">
    <source>
        <dbReference type="ARBA" id="ARBA00022741"/>
    </source>
</evidence>
<evidence type="ECO:0000313" key="5">
    <source>
        <dbReference type="EMBL" id="PUA33119.1"/>
    </source>
</evidence>
<feature type="domain" description="ABC transporter" evidence="3">
    <location>
        <begin position="70"/>
        <end position="312"/>
    </location>
</feature>
<dbReference type="GO" id="GO:0005524">
    <property type="term" value="F:ATP binding"/>
    <property type="evidence" value="ECO:0007669"/>
    <property type="project" value="UniProtKB-KW"/>
</dbReference>
<dbReference type="NCBIfam" id="NF009945">
    <property type="entry name" value="PRK13409.1"/>
    <property type="match status" value="1"/>
</dbReference>
<dbReference type="InterPro" id="IPR003593">
    <property type="entry name" value="AAA+_ATPase"/>
</dbReference>
<dbReference type="PROSITE" id="PS00211">
    <property type="entry name" value="ABC_TRANSPORTER_1"/>
    <property type="match status" value="1"/>
</dbReference>
<dbReference type="InterPro" id="IPR027417">
    <property type="entry name" value="P-loop_NTPase"/>
</dbReference>
<feature type="domain" description="4Fe-4S ferredoxin-type" evidence="4">
    <location>
        <begin position="43"/>
        <end position="72"/>
    </location>
</feature>
<evidence type="ECO:0000259" key="4">
    <source>
        <dbReference type="PROSITE" id="PS51379"/>
    </source>
</evidence>
<dbReference type="EMBL" id="NBVN01000002">
    <property type="protein sequence ID" value="PUA33119.1"/>
    <property type="molecule type" value="Genomic_DNA"/>
</dbReference>
<dbReference type="Proteomes" id="UP000244093">
    <property type="component" value="Unassembled WGS sequence"/>
</dbReference>
<dbReference type="PROSITE" id="PS51379">
    <property type="entry name" value="4FE4S_FER_2"/>
    <property type="match status" value="1"/>
</dbReference>
<dbReference type="SUPFAM" id="SSF54862">
    <property type="entry name" value="4Fe-4S ferredoxins"/>
    <property type="match status" value="1"/>
</dbReference>
<dbReference type="PROSITE" id="PS00198">
    <property type="entry name" value="4FE4S_FER_1"/>
    <property type="match status" value="1"/>
</dbReference>
<feature type="domain" description="ABC transporter" evidence="3">
    <location>
        <begin position="334"/>
        <end position="562"/>
    </location>
</feature>
<dbReference type="AlphaFoldDB" id="A0A2R7Y730"/>
<dbReference type="Pfam" id="PF00005">
    <property type="entry name" value="ABC_tran"/>
    <property type="match status" value="2"/>
</dbReference>
<dbReference type="FunFam" id="3.40.50.300:FF:001546">
    <property type="entry name" value="RNase L inhibitor homolog"/>
    <property type="match status" value="1"/>
</dbReference>
<proteinExistence type="predicted"/>
<name>A0A2R7Y730_9CREN</name>
<reference evidence="5 6" key="1">
    <citation type="journal article" date="2018" name="Syst. Appl. Microbiol.">
        <title>A new symbiotic nanoarchaeote (Candidatus Nanoclepta minutus) and its host (Zestosphaera tikiterensis gen. nov., sp. nov.) from a New Zealand hot spring.</title>
        <authorList>
            <person name="St John E."/>
            <person name="Liu Y."/>
            <person name="Podar M."/>
            <person name="Stott M.B."/>
            <person name="Meneghin J."/>
            <person name="Chen Z."/>
            <person name="Lagutin K."/>
            <person name="Mitchell K."/>
            <person name="Reysenbach A.L."/>
        </authorList>
    </citation>
    <scope>NUCLEOTIDE SEQUENCE [LARGE SCALE GENOMIC DNA]</scope>
    <source>
        <strain evidence="5">NZ3</strain>
    </source>
</reference>
<comment type="caution">
    <text evidence="5">The sequence shown here is derived from an EMBL/GenBank/DDBJ whole genome shotgun (WGS) entry which is preliminary data.</text>
</comment>
<dbReference type="InterPro" id="IPR003439">
    <property type="entry name" value="ABC_transporter-like_ATP-bd"/>
</dbReference>
<accession>A0A2R7Y730</accession>
<dbReference type="InterPro" id="IPR017896">
    <property type="entry name" value="4Fe4S_Fe-S-bd"/>
</dbReference>
<dbReference type="GO" id="GO:0016491">
    <property type="term" value="F:oxidoreductase activity"/>
    <property type="evidence" value="ECO:0007669"/>
    <property type="project" value="UniProtKB-ARBA"/>
</dbReference>
<dbReference type="Pfam" id="PF00037">
    <property type="entry name" value="Fer4"/>
    <property type="match status" value="1"/>
</dbReference>
<dbReference type="Pfam" id="PF04068">
    <property type="entry name" value="Fer4_RLI"/>
    <property type="match status" value="1"/>
</dbReference>
<dbReference type="InterPro" id="IPR013283">
    <property type="entry name" value="RLI1"/>
</dbReference>
<evidence type="ECO:0000256" key="2">
    <source>
        <dbReference type="ARBA" id="ARBA00022840"/>
    </source>
</evidence>
<evidence type="ECO:0000313" key="6">
    <source>
        <dbReference type="Proteomes" id="UP000244093"/>
    </source>
</evidence>
<dbReference type="SUPFAM" id="SSF52540">
    <property type="entry name" value="P-loop containing nucleoside triphosphate hydrolases"/>
    <property type="match status" value="2"/>
</dbReference>
<keyword evidence="2" id="KW-0067">ATP-binding</keyword>
<keyword evidence="1" id="KW-0547">Nucleotide-binding</keyword>
<dbReference type="GO" id="GO:0016887">
    <property type="term" value="F:ATP hydrolysis activity"/>
    <property type="evidence" value="ECO:0007669"/>
    <property type="project" value="InterPro"/>
</dbReference>
<dbReference type="SMART" id="SM00382">
    <property type="entry name" value="AAA"/>
    <property type="match status" value="2"/>
</dbReference>
<dbReference type="PRINTS" id="PR01868">
    <property type="entry name" value="ABCEFAMILY"/>
</dbReference>
<dbReference type="FunFam" id="3.40.50.300:FF:000152">
    <property type="entry name" value="ATP-binding cassette, sub-family E, member 1"/>
    <property type="match status" value="1"/>
</dbReference>
<dbReference type="PANTHER" id="PTHR19248">
    <property type="entry name" value="ATP-BINDING TRANSPORT PROTEIN-RELATED"/>
    <property type="match status" value="1"/>
</dbReference>
<protein>
    <submittedName>
        <fullName evidence="5">Ribosome biogenesis/translation initiation ATPase RLI</fullName>
    </submittedName>
</protein>
<dbReference type="Gene3D" id="3.40.50.300">
    <property type="entry name" value="P-loop containing nucleotide triphosphate hydrolases"/>
    <property type="match status" value="2"/>
</dbReference>